<dbReference type="SMART" id="SM00091">
    <property type="entry name" value="PAS"/>
    <property type="match status" value="1"/>
</dbReference>
<dbReference type="InterPro" id="IPR017426">
    <property type="entry name" value="Nuclear_rcpt_coactivator"/>
</dbReference>
<dbReference type="GO" id="GO:0032870">
    <property type="term" value="P:cellular response to hormone stimulus"/>
    <property type="evidence" value="ECO:0007669"/>
    <property type="project" value="TreeGrafter"/>
</dbReference>
<dbReference type="Proteomes" id="UP000663868">
    <property type="component" value="Unassembled WGS sequence"/>
</dbReference>
<protein>
    <recommendedName>
        <fullName evidence="2">PAS domain-containing protein</fullName>
    </recommendedName>
</protein>
<dbReference type="Pfam" id="PF14598">
    <property type="entry name" value="PAS_11"/>
    <property type="match status" value="1"/>
</dbReference>
<feature type="region of interest" description="Disordered" evidence="1">
    <location>
        <begin position="593"/>
        <end position="624"/>
    </location>
</feature>
<feature type="compositionally biased region" description="Low complexity" evidence="1">
    <location>
        <begin position="393"/>
        <end position="407"/>
    </location>
</feature>
<comment type="caution">
    <text evidence="3">The sequence shown here is derived from an EMBL/GenBank/DDBJ whole genome shotgun (WGS) entry which is preliminary data.</text>
</comment>
<evidence type="ECO:0000313" key="3">
    <source>
        <dbReference type="EMBL" id="CAF3738918.1"/>
    </source>
</evidence>
<feature type="compositionally biased region" description="Low complexity" evidence="1">
    <location>
        <begin position="1275"/>
        <end position="1300"/>
    </location>
</feature>
<feature type="region of interest" description="Disordered" evidence="1">
    <location>
        <begin position="863"/>
        <end position="892"/>
    </location>
</feature>
<dbReference type="PROSITE" id="PS50112">
    <property type="entry name" value="PAS"/>
    <property type="match status" value="1"/>
</dbReference>
<feature type="domain" description="PAS" evidence="2">
    <location>
        <begin position="56"/>
        <end position="128"/>
    </location>
</feature>
<feature type="region of interest" description="Disordered" evidence="1">
    <location>
        <begin position="689"/>
        <end position="732"/>
    </location>
</feature>
<feature type="compositionally biased region" description="Low complexity" evidence="1">
    <location>
        <begin position="1534"/>
        <end position="1544"/>
    </location>
</feature>
<feature type="region of interest" description="Disordered" evidence="1">
    <location>
        <begin position="1113"/>
        <end position="1149"/>
    </location>
</feature>
<evidence type="ECO:0000313" key="4">
    <source>
        <dbReference type="Proteomes" id="UP000663868"/>
    </source>
</evidence>
<dbReference type="GO" id="GO:0005634">
    <property type="term" value="C:nucleus"/>
    <property type="evidence" value="ECO:0007669"/>
    <property type="project" value="InterPro"/>
</dbReference>
<feature type="compositionally biased region" description="Polar residues" evidence="1">
    <location>
        <begin position="594"/>
        <end position="622"/>
    </location>
</feature>
<feature type="compositionally biased region" description="Low complexity" evidence="1">
    <location>
        <begin position="1238"/>
        <end position="1262"/>
    </location>
</feature>
<dbReference type="InterPro" id="IPR035965">
    <property type="entry name" value="PAS-like_dom_sf"/>
</dbReference>
<evidence type="ECO:0000256" key="1">
    <source>
        <dbReference type="SAM" id="MobiDB-lite"/>
    </source>
</evidence>
<dbReference type="InterPro" id="IPR000014">
    <property type="entry name" value="PAS"/>
</dbReference>
<dbReference type="GO" id="GO:0003713">
    <property type="term" value="F:transcription coactivator activity"/>
    <property type="evidence" value="ECO:0007669"/>
    <property type="project" value="InterPro"/>
</dbReference>
<proteinExistence type="predicted"/>
<reference evidence="3" key="1">
    <citation type="submission" date="2021-02" db="EMBL/GenBank/DDBJ databases">
        <authorList>
            <person name="Nowell W R."/>
        </authorList>
    </citation>
    <scope>NUCLEOTIDE SEQUENCE</scope>
</reference>
<feature type="region of interest" description="Disordered" evidence="1">
    <location>
        <begin position="472"/>
        <end position="522"/>
    </location>
</feature>
<feature type="region of interest" description="Disordered" evidence="1">
    <location>
        <begin position="384"/>
        <end position="431"/>
    </location>
</feature>
<feature type="compositionally biased region" description="Polar residues" evidence="1">
    <location>
        <begin position="1210"/>
        <end position="1224"/>
    </location>
</feature>
<feature type="compositionally biased region" description="Low complexity" evidence="1">
    <location>
        <begin position="1315"/>
        <end position="1328"/>
    </location>
</feature>
<feature type="compositionally biased region" description="Polar residues" evidence="1">
    <location>
        <begin position="331"/>
        <end position="343"/>
    </location>
</feature>
<dbReference type="CDD" id="cd00130">
    <property type="entry name" value="PAS"/>
    <property type="match status" value="1"/>
</dbReference>
<feature type="compositionally biased region" description="Low complexity" evidence="1">
    <location>
        <begin position="472"/>
        <end position="481"/>
    </location>
</feature>
<organism evidence="3 4">
    <name type="scientific">Adineta steineri</name>
    <dbReference type="NCBI Taxonomy" id="433720"/>
    <lineage>
        <taxon>Eukaryota</taxon>
        <taxon>Metazoa</taxon>
        <taxon>Spiralia</taxon>
        <taxon>Gnathifera</taxon>
        <taxon>Rotifera</taxon>
        <taxon>Eurotatoria</taxon>
        <taxon>Bdelloidea</taxon>
        <taxon>Adinetida</taxon>
        <taxon>Adinetidae</taxon>
        <taxon>Adineta</taxon>
    </lineage>
</organism>
<feature type="region of interest" description="Disordered" evidence="1">
    <location>
        <begin position="1478"/>
        <end position="1544"/>
    </location>
</feature>
<feature type="compositionally biased region" description="Low complexity" evidence="1">
    <location>
        <begin position="416"/>
        <end position="428"/>
    </location>
</feature>
<feature type="compositionally biased region" description="Polar residues" evidence="1">
    <location>
        <begin position="556"/>
        <end position="569"/>
    </location>
</feature>
<evidence type="ECO:0000259" key="2">
    <source>
        <dbReference type="PROSITE" id="PS50112"/>
    </source>
</evidence>
<dbReference type="Gene3D" id="3.30.450.20">
    <property type="entry name" value="PAS domain"/>
    <property type="match status" value="2"/>
</dbReference>
<feature type="compositionally biased region" description="Low complexity" evidence="1">
    <location>
        <begin position="1140"/>
        <end position="1149"/>
    </location>
</feature>
<accession>A0A818XLW8</accession>
<sequence length="1544" mass="173030">MMDDIGLTSSPSIVKTICSPLNNNRQRIDSASVIQQSDVSSSRPALLAQDALGPLLFEALDGFFFTVNHNFEFDSVSDNVGQYLKYSQEELAGRSLYHCVHPSDVGEFSKAWAKKDAGDSLTTLANNEQSRGRTFLCRMRTNDESTPYVRMIVSVAVHRDSAGSDKTFLICIARRPSLNDPRDKPSLLGFDQFSSRINLNYDLENLDSSHMKCETIDMNFLGKNFRDYVYTQDIPSIERHFQEVIEKGEAKSTVYRFCLHDDIYAFINTRSKLFHSSSVGQSDSILSTHTIIRLIDNMQDLNGNASTRLMKSIITSNRDLQKNKQQQQQQTSNKAPTTPSAQPIGTQFALTMLGMHKNASNSLHQHVSSTLGTLLQVQHSLSVPTTSSPIDKTPTQLLPSPSSSPTQNHRLNAQKSTTLDSVSSSDTVEFGSKRTPFSPSLGSVHSNHGSLASPVNSFDLFFPSPTPNLTNTNDLTSLPSSPTNHLKSSSSPLFSNNDIYTTSSSPKSIHPMSQNPSRSSKRLRQLLTNKSPSKNDNPSQILHYLPDTKLEDLTQGPESPTTTHVSPLSTKRRRKPSATQNHAADILLKKLLGRQNSFSTSPTKTESNQSDDSSPGGQTTNKQRSDIFLRTLLNDQIRPQKVVVEAPFTLGSRNKVNRRSSSSTNILVENNKTISNTTRTTLKSQLSLQTNQLEDSWDNKTKKKQRQYSNSSGIQNNPQPRKPGRPKRDPSDYLLGALNCQTPLTGLSDGSLDALLDASAHLDQPLLETSSPIVLRRQIKQTSVSNTLTMNVKRSNDNDEYLQNSRKQPKLLRQALEDDVKIEYQDHSIISPSTAVAATRQLNQLSQHTVKIEPEIYDNVLFNKTPPLSQSQPRRPNTNNNTNSSASNSQSTLLRSLIRTPQTNSLAAKKDAPLYDLLQNLDNTTSNDTSLLPEMNNSVDLFEQYLTPVLSQTSTKANVSTKDDYLAALLRADPQQPNEISFIPTTKDQTSNDNNRITAIANDLLNSTTNATMNNSNDDFLSLLDNKDFLECLHDSSAIDTILSQNSSSLIEQTFPSATKRSDKDEKAIGEIYKTLVTSFNPGPPPQQSSTLDSLLNDNSPFNSITGDFLFPETSNRTVNPDPLPPPPVYRQAPVAQPPSTYSYSSNNNQYSDCLSMDLLDNNDSFPPNVTISSMNNNNYQQQQNNSMMMYPQHQQTHIQHHRPPPPNNFYHQSPQQPMYNNYVQKPPNQVPPPYYSMPPNQQQPQQQQHHHQQQQQHMSPVNHHSPQLNKRHALLQQQQQQQQRSSTPINQQQQQQLQLHMSMNVTLPHMGPNQQQQQQQHQHQQQQLTHRPMTNAYNDMMMPNNTGPPMQQDYHQYTNNNPLDLPYNSDLFMSPSTNMEQQPVQNRHMNVMQHQQPPPPPHPQASMHQPYSNMSVALSATIQQHPHNSNNLMNPSIPNLTPAECRQSEELNNQMMNCLSFQPARCTSEFVRKQLQNTIHGRQKPTGGKDIPNATGHNSLSANLESNQKGAYFRSQLSSQMSTPPLQSNMRLQQQQQQQGKTT</sequence>
<feature type="compositionally biased region" description="Polar residues" evidence="1">
    <location>
        <begin position="482"/>
        <end position="518"/>
    </location>
</feature>
<gene>
    <name evidence="3" type="ORF">KXQ929_LOCUS13532</name>
</gene>
<feature type="compositionally biased region" description="Polar residues" evidence="1">
    <location>
        <begin position="707"/>
        <end position="719"/>
    </location>
</feature>
<feature type="compositionally biased region" description="Polar residues" evidence="1">
    <location>
        <begin position="1496"/>
        <end position="1533"/>
    </location>
</feature>
<name>A0A818XLW8_9BILA</name>
<dbReference type="GO" id="GO:0016922">
    <property type="term" value="F:nuclear receptor binding"/>
    <property type="evidence" value="ECO:0007669"/>
    <property type="project" value="TreeGrafter"/>
</dbReference>
<dbReference type="GO" id="GO:0045944">
    <property type="term" value="P:positive regulation of transcription by RNA polymerase II"/>
    <property type="evidence" value="ECO:0007669"/>
    <property type="project" value="TreeGrafter"/>
</dbReference>
<feature type="region of interest" description="Disordered" evidence="1">
    <location>
        <begin position="1192"/>
        <end position="1330"/>
    </location>
</feature>
<dbReference type="EMBL" id="CAJOBB010000726">
    <property type="protein sequence ID" value="CAF3738918.1"/>
    <property type="molecule type" value="Genomic_DNA"/>
</dbReference>
<feature type="compositionally biased region" description="Low complexity" evidence="1">
    <location>
        <begin position="870"/>
        <end position="892"/>
    </location>
</feature>
<dbReference type="SUPFAM" id="SSF55785">
    <property type="entry name" value="PYP-like sensor domain (PAS domain)"/>
    <property type="match status" value="2"/>
</dbReference>
<dbReference type="PANTHER" id="PTHR10684:SF4">
    <property type="entry name" value="TAIMAN, ISOFORM G"/>
    <property type="match status" value="1"/>
</dbReference>
<feature type="region of interest" description="Disordered" evidence="1">
    <location>
        <begin position="318"/>
        <end position="343"/>
    </location>
</feature>
<feature type="region of interest" description="Disordered" evidence="1">
    <location>
        <begin position="551"/>
        <end position="581"/>
    </location>
</feature>
<dbReference type="PANTHER" id="PTHR10684">
    <property type="entry name" value="NUCLEAR RECEPTOR COACTIVATOR"/>
    <property type="match status" value="1"/>
</dbReference>